<dbReference type="AlphaFoldDB" id="A0A316L6L9"/>
<name>A0A316L6L9_9FLAO</name>
<keyword evidence="1" id="KW-0812">Transmembrane</keyword>
<keyword evidence="1" id="KW-0472">Membrane</keyword>
<feature type="transmembrane region" description="Helical" evidence="1">
    <location>
        <begin position="7"/>
        <end position="36"/>
    </location>
</feature>
<dbReference type="EMBL" id="QGEG01000001">
    <property type="protein sequence ID" value="PWL39933.1"/>
    <property type="molecule type" value="Genomic_DNA"/>
</dbReference>
<protein>
    <submittedName>
        <fullName evidence="2">Uncharacterized protein</fullName>
    </submittedName>
</protein>
<gene>
    <name evidence="2" type="ORF">DKG77_03645</name>
</gene>
<keyword evidence="1" id="KW-1133">Transmembrane helix</keyword>
<evidence type="ECO:0000313" key="2">
    <source>
        <dbReference type="EMBL" id="PWL39933.1"/>
    </source>
</evidence>
<evidence type="ECO:0000256" key="1">
    <source>
        <dbReference type="SAM" id="Phobius"/>
    </source>
</evidence>
<sequence length="73" mass="8276">MKRGKIVLMHIGIFIVLSILLVLFAESILIVVAPGFHHVEMWIALIIYGILGIFLTLLISCIVFLMKKKKQVQ</sequence>
<comment type="caution">
    <text evidence="2">The sequence shown here is derived from an EMBL/GenBank/DDBJ whole genome shotgun (WGS) entry which is preliminary data.</text>
</comment>
<feature type="transmembrane region" description="Helical" evidence="1">
    <location>
        <begin position="42"/>
        <end position="66"/>
    </location>
</feature>
<evidence type="ECO:0000313" key="3">
    <source>
        <dbReference type="Proteomes" id="UP000245762"/>
    </source>
</evidence>
<proteinExistence type="predicted"/>
<organism evidence="2 3">
    <name type="scientific">Flagellimonas aquimarina</name>
    <dbReference type="NCBI Taxonomy" id="2201895"/>
    <lineage>
        <taxon>Bacteria</taxon>
        <taxon>Pseudomonadati</taxon>
        <taxon>Bacteroidota</taxon>
        <taxon>Flavobacteriia</taxon>
        <taxon>Flavobacteriales</taxon>
        <taxon>Flavobacteriaceae</taxon>
        <taxon>Flagellimonas</taxon>
    </lineage>
</organism>
<dbReference type="Proteomes" id="UP000245762">
    <property type="component" value="Unassembled WGS sequence"/>
</dbReference>
<reference evidence="2 3" key="1">
    <citation type="submission" date="2018-05" db="EMBL/GenBank/DDBJ databases">
        <title>Complete genome sequence of Flagellimonas aquimarina ECD12 isolated from seaweed Ecklonia cava.</title>
        <authorList>
            <person name="Choi S."/>
            <person name="Seong C."/>
        </authorList>
    </citation>
    <scope>NUCLEOTIDE SEQUENCE [LARGE SCALE GENOMIC DNA]</scope>
    <source>
        <strain evidence="2 3">ECD12</strain>
    </source>
</reference>
<keyword evidence="3" id="KW-1185">Reference proteome</keyword>
<accession>A0A316L6L9</accession>